<dbReference type="Gene3D" id="1.25.40.10">
    <property type="entry name" value="Tetratricopeptide repeat domain"/>
    <property type="match status" value="4"/>
</dbReference>
<dbReference type="OMA" id="MVCANIE"/>
<dbReference type="OrthoDB" id="185373at2759"/>
<evidence type="ECO:0000256" key="1">
    <source>
        <dbReference type="ARBA" id="ARBA00022737"/>
    </source>
</evidence>
<dbReference type="FunFam" id="1.25.40.10:FF:000682">
    <property type="entry name" value="Pentatricopeptide repeat-containing protein At3g16610"/>
    <property type="match status" value="1"/>
</dbReference>
<protein>
    <recommendedName>
        <fullName evidence="5">Pentatricopeptide repeat-containing protein</fullName>
    </recommendedName>
</protein>
<reference evidence="3 4" key="1">
    <citation type="submission" date="2020-04" db="EMBL/GenBank/DDBJ databases">
        <title>Plant Genome Project.</title>
        <authorList>
            <person name="Zhang R.-G."/>
        </authorList>
    </citation>
    <scope>NUCLEOTIDE SEQUENCE [LARGE SCALE GENOMIC DNA]</scope>
    <source>
        <strain evidence="3">YNK0</strain>
        <tissue evidence="3">Leaf</tissue>
    </source>
</reference>
<dbReference type="AlphaFoldDB" id="A0A834Z648"/>
<dbReference type="FunFam" id="1.25.40.10:FF:001079">
    <property type="entry name" value="Pentatricopeptide repeat-containing protein At2g17210"/>
    <property type="match status" value="1"/>
</dbReference>
<dbReference type="SUPFAM" id="SSF48452">
    <property type="entry name" value="TPR-like"/>
    <property type="match status" value="1"/>
</dbReference>
<dbReference type="InterPro" id="IPR046960">
    <property type="entry name" value="PPR_At4g14850-like_plant"/>
</dbReference>
<dbReference type="Pfam" id="PF13041">
    <property type="entry name" value="PPR_2"/>
    <property type="match status" value="4"/>
</dbReference>
<sequence length="590" mass="65509">MIRASQRDGSFTESLQLYSSMLKSGVHGSNFTFPLVIQACSKLGSIRVGTKIHAHVFLMGFQSDIFVQTALIDLYSKCSTLVSSRQIFDEMPLKSVVSWNSMISAYSNDFRMEESFGLLKQMRVLHLEPSSSTFVSILSGCSGSTWALHQGLSMHCYGIKLGFDSDLLLSNSIMSMYARSNQIHDAHSLFYSMAEKSTVSWTTIIGGYVNIGRVSVAFDIFNQMRQDQVTLDSIVFLNLISGCAQLGRLLIASLVHALVMKSGCDHEDPILNSFINLYAKCGDIISARRIFNLVHEKSVFLWTSMISGYVHCGYPSEALELFNKLLVTTTRPNGVTIATVLSACADLGSLSIGGEVEQYIILNGFESDLHIQTSLINMYCKCGSMEKAKEIFDRVSNRDLAAWSSMINGYAIYGMGEEALSLFEKMLYEEGIKPDAVVYTGVLLACSHSGLVEVGLKYFQSMKRDFGIEPSIEHYSLLADLLGRAGYLNLAVKAVQAMPVQAQAQAWAPLLSACRTHQNIQLGELVAKRLFDLEPQSTNNYILMANMYTSVGKWKEAAALRRLMNDRALVKEPGWSQIDLTIDRLRFMSH</sequence>
<dbReference type="InterPro" id="IPR002885">
    <property type="entry name" value="PPR_rpt"/>
</dbReference>
<dbReference type="PANTHER" id="PTHR47926:SF347">
    <property type="entry name" value="PENTATRICOPEPTIDE REPEAT-CONTAINING PROTEIN"/>
    <property type="match status" value="1"/>
</dbReference>
<gene>
    <name evidence="3" type="ORF">HHK36_013461</name>
</gene>
<feature type="repeat" description="PPR" evidence="2">
    <location>
        <begin position="399"/>
        <end position="434"/>
    </location>
</feature>
<dbReference type="InterPro" id="IPR011990">
    <property type="entry name" value="TPR-like_helical_dom_sf"/>
</dbReference>
<name>A0A834Z648_TETSI</name>
<organism evidence="3 4">
    <name type="scientific">Tetracentron sinense</name>
    <name type="common">Spur-leaf</name>
    <dbReference type="NCBI Taxonomy" id="13715"/>
    <lineage>
        <taxon>Eukaryota</taxon>
        <taxon>Viridiplantae</taxon>
        <taxon>Streptophyta</taxon>
        <taxon>Embryophyta</taxon>
        <taxon>Tracheophyta</taxon>
        <taxon>Spermatophyta</taxon>
        <taxon>Magnoliopsida</taxon>
        <taxon>Trochodendrales</taxon>
        <taxon>Trochodendraceae</taxon>
        <taxon>Tetracentron</taxon>
    </lineage>
</organism>
<dbReference type="GO" id="GO:0009451">
    <property type="term" value="P:RNA modification"/>
    <property type="evidence" value="ECO:0007669"/>
    <property type="project" value="InterPro"/>
</dbReference>
<proteinExistence type="predicted"/>
<dbReference type="PROSITE" id="PS51375">
    <property type="entry name" value="PPR"/>
    <property type="match status" value="5"/>
</dbReference>
<dbReference type="FunFam" id="1.25.40.10:FF:000073">
    <property type="entry name" value="Pentatricopeptide repeat-containing protein chloroplastic"/>
    <property type="match status" value="1"/>
</dbReference>
<dbReference type="Pfam" id="PF20431">
    <property type="entry name" value="E_motif"/>
    <property type="match status" value="1"/>
</dbReference>
<dbReference type="PANTHER" id="PTHR47926">
    <property type="entry name" value="PENTATRICOPEPTIDE REPEAT-CONTAINING PROTEIN"/>
    <property type="match status" value="1"/>
</dbReference>
<evidence type="ECO:0000313" key="3">
    <source>
        <dbReference type="EMBL" id="KAF8400165.1"/>
    </source>
</evidence>
<feature type="repeat" description="PPR" evidence="2">
    <location>
        <begin position="368"/>
        <end position="398"/>
    </location>
</feature>
<dbReference type="GO" id="GO:0003723">
    <property type="term" value="F:RNA binding"/>
    <property type="evidence" value="ECO:0007669"/>
    <property type="project" value="InterPro"/>
</dbReference>
<feature type="repeat" description="PPR" evidence="2">
    <location>
        <begin position="197"/>
        <end position="231"/>
    </location>
</feature>
<evidence type="ECO:0008006" key="5">
    <source>
        <dbReference type="Google" id="ProtNLM"/>
    </source>
</evidence>
<dbReference type="NCBIfam" id="TIGR00756">
    <property type="entry name" value="PPR"/>
    <property type="match status" value="6"/>
</dbReference>
<comment type="caution">
    <text evidence="3">The sequence shown here is derived from an EMBL/GenBank/DDBJ whole genome shotgun (WGS) entry which is preliminary data.</text>
</comment>
<feature type="repeat" description="PPR" evidence="2">
    <location>
        <begin position="95"/>
        <end position="129"/>
    </location>
</feature>
<dbReference type="FunFam" id="1.25.40.10:FF:000351">
    <property type="entry name" value="Pentatricopeptide repeat-containing protein"/>
    <property type="match status" value="1"/>
</dbReference>
<dbReference type="EMBL" id="JABCRI010000009">
    <property type="protein sequence ID" value="KAF8400165.1"/>
    <property type="molecule type" value="Genomic_DNA"/>
</dbReference>
<keyword evidence="1" id="KW-0677">Repeat</keyword>
<dbReference type="Proteomes" id="UP000655225">
    <property type="component" value="Unassembled WGS sequence"/>
</dbReference>
<dbReference type="InterPro" id="IPR046848">
    <property type="entry name" value="E_motif"/>
</dbReference>
<accession>A0A834Z648</accession>
<keyword evidence="4" id="KW-1185">Reference proteome</keyword>
<feature type="repeat" description="PPR" evidence="2">
    <location>
        <begin position="298"/>
        <end position="332"/>
    </location>
</feature>
<evidence type="ECO:0000313" key="4">
    <source>
        <dbReference type="Proteomes" id="UP000655225"/>
    </source>
</evidence>
<evidence type="ECO:0000256" key="2">
    <source>
        <dbReference type="PROSITE-ProRule" id="PRU00708"/>
    </source>
</evidence>
<dbReference type="Pfam" id="PF01535">
    <property type="entry name" value="PPR"/>
    <property type="match status" value="3"/>
</dbReference>